<accession>A0A1X6NYC7</accession>
<name>A0A1X6NYC7_PORUM</name>
<evidence type="ECO:0000313" key="3">
    <source>
        <dbReference type="Proteomes" id="UP000218209"/>
    </source>
</evidence>
<proteinExistence type="predicted"/>
<feature type="region of interest" description="Disordered" evidence="1">
    <location>
        <begin position="104"/>
        <end position="127"/>
    </location>
</feature>
<protein>
    <submittedName>
        <fullName evidence="2">Uncharacterized protein</fullName>
    </submittedName>
</protein>
<keyword evidence="3" id="KW-1185">Reference proteome</keyword>
<evidence type="ECO:0000313" key="2">
    <source>
        <dbReference type="EMBL" id="OSX73592.1"/>
    </source>
</evidence>
<organism evidence="2 3">
    <name type="scientific">Porphyra umbilicalis</name>
    <name type="common">Purple laver</name>
    <name type="synonym">Red alga</name>
    <dbReference type="NCBI Taxonomy" id="2786"/>
    <lineage>
        <taxon>Eukaryota</taxon>
        <taxon>Rhodophyta</taxon>
        <taxon>Bangiophyceae</taxon>
        <taxon>Bangiales</taxon>
        <taxon>Bangiaceae</taxon>
        <taxon>Porphyra</taxon>
    </lineage>
</organism>
<dbReference type="EMBL" id="KV918987">
    <property type="protein sequence ID" value="OSX73592.1"/>
    <property type="molecule type" value="Genomic_DNA"/>
</dbReference>
<dbReference type="Proteomes" id="UP000218209">
    <property type="component" value="Unassembled WGS sequence"/>
</dbReference>
<dbReference type="AlphaFoldDB" id="A0A1X6NYC7"/>
<evidence type="ECO:0000256" key="1">
    <source>
        <dbReference type="SAM" id="MobiDB-lite"/>
    </source>
</evidence>
<sequence>MKLFYLTGMGVLRRARADRPKMEVFLSNNLAADLLADEEFITDADSRTALLDAGIEVFKSFGEGNRFCEPCCTPTGHSTGSVALVCLQAHLALFTTKVREHLKLRQRSPGRDTAGNTAGLGSRDADGSGEAVEAGAVMCAASVAAGGSTAAGSSAGPGGMTRTAELGSAADSAAAPGSVAAPGLAAVAGMYHFGAVGDNGARGLGSPMRDVDAAFAGRT</sequence>
<reference evidence="2 3" key="1">
    <citation type="submission" date="2017-03" db="EMBL/GenBank/DDBJ databases">
        <title>WGS assembly of Porphyra umbilicalis.</title>
        <authorList>
            <person name="Brawley S.H."/>
            <person name="Blouin N.A."/>
            <person name="Ficko-Blean E."/>
            <person name="Wheeler G.L."/>
            <person name="Lohr M."/>
            <person name="Goodson H.V."/>
            <person name="Jenkins J.W."/>
            <person name="Blaby-Haas C.E."/>
            <person name="Helliwell K.E."/>
            <person name="Chan C."/>
            <person name="Marriage T."/>
            <person name="Bhattacharya D."/>
            <person name="Klein A.S."/>
            <person name="Badis Y."/>
            <person name="Brodie J."/>
            <person name="Cao Y."/>
            <person name="Collen J."/>
            <person name="Dittami S.M."/>
            <person name="Gachon C.M."/>
            <person name="Green B.R."/>
            <person name="Karpowicz S."/>
            <person name="Kim J.W."/>
            <person name="Kudahl U."/>
            <person name="Lin S."/>
            <person name="Michel G."/>
            <person name="Mittag M."/>
            <person name="Olson B.J."/>
            <person name="Pangilinan J."/>
            <person name="Peng Y."/>
            <person name="Qiu H."/>
            <person name="Shu S."/>
            <person name="Singer J.T."/>
            <person name="Smith A.G."/>
            <person name="Sprecher B.N."/>
            <person name="Wagner V."/>
            <person name="Wang W."/>
            <person name="Wang Z.-Y."/>
            <person name="Yan J."/>
            <person name="Yarish C."/>
            <person name="Zoeuner-Riek S."/>
            <person name="Zhuang Y."/>
            <person name="Zou Y."/>
            <person name="Lindquist E.A."/>
            <person name="Grimwood J."/>
            <person name="Barry K."/>
            <person name="Rokhsar D.S."/>
            <person name="Schmutz J."/>
            <person name="Stiller J.W."/>
            <person name="Grossman A.R."/>
            <person name="Prochnik S.E."/>
        </authorList>
    </citation>
    <scope>NUCLEOTIDE SEQUENCE [LARGE SCALE GENOMIC DNA]</scope>
    <source>
        <strain evidence="2">4086291</strain>
    </source>
</reference>
<gene>
    <name evidence="2" type="ORF">BU14_0335s0014</name>
</gene>